<proteinExistence type="predicted"/>
<feature type="region of interest" description="Disordered" evidence="1">
    <location>
        <begin position="82"/>
        <end position="145"/>
    </location>
</feature>
<dbReference type="Proteomes" id="UP000054549">
    <property type="component" value="Unassembled WGS sequence"/>
</dbReference>
<evidence type="ECO:0000313" key="3">
    <source>
        <dbReference type="Proteomes" id="UP000054549"/>
    </source>
</evidence>
<dbReference type="HOGENOM" id="CLU_149441_0_0_1"/>
<organism evidence="2 3">
    <name type="scientific">Amanita muscaria (strain Koide BX008)</name>
    <dbReference type="NCBI Taxonomy" id="946122"/>
    <lineage>
        <taxon>Eukaryota</taxon>
        <taxon>Fungi</taxon>
        <taxon>Dikarya</taxon>
        <taxon>Basidiomycota</taxon>
        <taxon>Agaricomycotina</taxon>
        <taxon>Agaricomycetes</taxon>
        <taxon>Agaricomycetidae</taxon>
        <taxon>Agaricales</taxon>
        <taxon>Pluteineae</taxon>
        <taxon>Amanitaceae</taxon>
        <taxon>Amanita</taxon>
    </lineage>
</organism>
<evidence type="ECO:0000256" key="1">
    <source>
        <dbReference type="SAM" id="MobiDB-lite"/>
    </source>
</evidence>
<gene>
    <name evidence="2" type="ORF">M378DRAFT_17732</name>
</gene>
<sequence>MATTHSQTCSQTHSQTRSQHLHLNNSANADLQEQEEVEASLSYTTIMDWEAGSPDHQSAYHAPNPALFPTCGSTSISTHGIIPPCAPVPRTGGGGGGGGGPPGGGGGGGGNDGNDNDSNHGNNDDAVPPQWLVGNPATAGTPATP</sequence>
<dbReference type="AlphaFoldDB" id="A0A0C2WHS5"/>
<evidence type="ECO:0000313" key="2">
    <source>
        <dbReference type="EMBL" id="KIL55678.1"/>
    </source>
</evidence>
<keyword evidence="3" id="KW-1185">Reference proteome</keyword>
<accession>A0A0C2WHS5</accession>
<reference evidence="2 3" key="1">
    <citation type="submission" date="2014-04" db="EMBL/GenBank/DDBJ databases">
        <title>Evolutionary Origins and Diversification of the Mycorrhizal Mutualists.</title>
        <authorList>
            <consortium name="DOE Joint Genome Institute"/>
            <consortium name="Mycorrhizal Genomics Consortium"/>
            <person name="Kohler A."/>
            <person name="Kuo A."/>
            <person name="Nagy L.G."/>
            <person name="Floudas D."/>
            <person name="Copeland A."/>
            <person name="Barry K.W."/>
            <person name="Cichocki N."/>
            <person name="Veneault-Fourrey C."/>
            <person name="LaButti K."/>
            <person name="Lindquist E.A."/>
            <person name="Lipzen A."/>
            <person name="Lundell T."/>
            <person name="Morin E."/>
            <person name="Murat C."/>
            <person name="Riley R."/>
            <person name="Ohm R."/>
            <person name="Sun H."/>
            <person name="Tunlid A."/>
            <person name="Henrissat B."/>
            <person name="Grigoriev I.V."/>
            <person name="Hibbett D.S."/>
            <person name="Martin F."/>
        </authorList>
    </citation>
    <scope>NUCLEOTIDE SEQUENCE [LARGE SCALE GENOMIC DNA]</scope>
    <source>
        <strain evidence="2 3">Koide BX008</strain>
    </source>
</reference>
<feature type="compositionally biased region" description="Gly residues" evidence="1">
    <location>
        <begin position="91"/>
        <end position="112"/>
    </location>
</feature>
<protein>
    <submittedName>
        <fullName evidence="2">Uncharacterized protein</fullName>
    </submittedName>
</protein>
<name>A0A0C2WHS5_AMAMK</name>
<dbReference type="InParanoid" id="A0A0C2WHS5"/>
<dbReference type="EMBL" id="KN818485">
    <property type="protein sequence ID" value="KIL55678.1"/>
    <property type="molecule type" value="Genomic_DNA"/>
</dbReference>